<keyword evidence="11" id="KW-0966">Cell projection</keyword>
<dbReference type="PANTHER" id="PTHR12442">
    <property type="entry name" value="DYNEIN INTERMEDIATE CHAIN"/>
    <property type="match status" value="1"/>
</dbReference>
<protein>
    <submittedName>
        <fullName evidence="14">Dynein intermediate chain 3, ciliary isoform X1</fullName>
    </submittedName>
</protein>
<evidence type="ECO:0000313" key="13">
    <source>
        <dbReference type="Proteomes" id="UP000301870"/>
    </source>
</evidence>
<dbReference type="InterPro" id="IPR001680">
    <property type="entry name" value="WD40_rpt"/>
</dbReference>
<dbReference type="OrthoDB" id="366230at2759"/>
<keyword evidence="7" id="KW-0243">Dynein</keyword>
<proteinExistence type="inferred from homology"/>
<name>A0A9J7IY84_SPOLT</name>
<accession>A0A9J7IY84</accession>
<evidence type="ECO:0000313" key="14">
    <source>
        <dbReference type="RefSeq" id="XP_022829904.1"/>
    </source>
</evidence>
<dbReference type="Proteomes" id="UP000301870">
    <property type="component" value="Chromosome 28"/>
</dbReference>
<evidence type="ECO:0000256" key="11">
    <source>
        <dbReference type="ARBA" id="ARBA00023273"/>
    </source>
</evidence>
<evidence type="ECO:0000256" key="8">
    <source>
        <dbReference type="ARBA" id="ARBA00023069"/>
    </source>
</evidence>
<feature type="coiled-coil region" evidence="12">
    <location>
        <begin position="538"/>
        <end position="601"/>
    </location>
</feature>
<dbReference type="InterPro" id="IPR015943">
    <property type="entry name" value="WD40/YVTN_repeat-like_dom_sf"/>
</dbReference>
<dbReference type="GeneID" id="111358823"/>
<keyword evidence="6" id="KW-0677">Repeat</keyword>
<evidence type="ECO:0000256" key="3">
    <source>
        <dbReference type="ARBA" id="ARBA00022490"/>
    </source>
</evidence>
<evidence type="ECO:0000256" key="2">
    <source>
        <dbReference type="ARBA" id="ARBA00011059"/>
    </source>
</evidence>
<dbReference type="AlphaFoldDB" id="A0A9J7IY84"/>
<keyword evidence="4" id="KW-0853">WD repeat</keyword>
<dbReference type="RefSeq" id="XP_022829904.1">
    <property type="nucleotide sequence ID" value="XM_022974136.1"/>
</dbReference>
<dbReference type="SMART" id="SM00320">
    <property type="entry name" value="WD40"/>
    <property type="match status" value="4"/>
</dbReference>
<dbReference type="GO" id="GO:0045503">
    <property type="term" value="F:dynein light chain binding"/>
    <property type="evidence" value="ECO:0007669"/>
    <property type="project" value="TreeGrafter"/>
</dbReference>
<gene>
    <name evidence="14" type="primary">LOC111358823</name>
</gene>
<dbReference type="GO" id="GO:0005874">
    <property type="term" value="C:microtubule"/>
    <property type="evidence" value="ECO:0007669"/>
    <property type="project" value="UniProtKB-KW"/>
</dbReference>
<dbReference type="Gene3D" id="2.130.10.10">
    <property type="entry name" value="YVTN repeat-like/Quinoprotein amine dehydrogenase"/>
    <property type="match status" value="2"/>
</dbReference>
<comment type="similarity">
    <text evidence="2">Belongs to the dynein intermediate chain family.</text>
</comment>
<evidence type="ECO:0000256" key="4">
    <source>
        <dbReference type="ARBA" id="ARBA00022574"/>
    </source>
</evidence>
<sequence length="603" mass="68518">MEKPEKVELVYEYKKRRKEFGRQTLFEDHGPEMIVSIPNNPAQYPDYILRNPVHCAIQNTGTMSEHWVNSVRAEYTSSGVSHVEGGWPKDINMNDPEATQRYRRKIEKDDAYIHAVMHLGHSMEHNILQNNAVDMYETYNTELPAIPPVENSGCHTVNVYREPDGRRPIRSLSWQADGGAKLAVAHADIELTRNSRNPQYSYIWDIENANAPELVIKPPQPLLDLIYNPRDPHLIIGGMMNGQVGWWDTRKGGDPAGVCPPHVAHRDIARNVLFINSKIGAEFFSSSPDGVVKWWDTRNMSEPTDSMIIDIVKAVTDTPSIDNAIGISALEYEPTIPTRFMVGTETGLVIGGNRKGKNAVEKLPTKYEAHFGPVYALQRNPTFVKNFLTVGDWTARVWSEDCRESAILWTYSHRTKLTDGAWNPIRFSLMLVTQWDGCLSCWDLLRRRSAPLVTAQLCDEPLLRLRPHEGVRNPLHLSKDLIQKKHKNIKNIFLHIVLSFQGLLVACGSSKGTVYLAELSENLGTADKNDKQLLTHVLDRENKRERILEARMRELRLKMRQGGNANEPAVETDPSMNDRDLEEATTEYMQTINDLQAQQKTES</sequence>
<dbReference type="GO" id="GO:0036157">
    <property type="term" value="C:outer dynein arm"/>
    <property type="evidence" value="ECO:0007669"/>
    <property type="project" value="TreeGrafter"/>
</dbReference>
<dbReference type="SUPFAM" id="SSF50978">
    <property type="entry name" value="WD40 repeat-like"/>
    <property type="match status" value="1"/>
</dbReference>
<comment type="subcellular location">
    <subcellularLocation>
        <location evidence="1">Cytoplasm</location>
        <location evidence="1">Cytoskeleton</location>
        <location evidence="1">Cilium axoneme</location>
    </subcellularLocation>
</comment>
<dbReference type="KEGG" id="sliu:111358823"/>
<organism evidence="13 14">
    <name type="scientific">Spodoptera litura</name>
    <name type="common">Asian cotton leafworm</name>
    <dbReference type="NCBI Taxonomy" id="69820"/>
    <lineage>
        <taxon>Eukaryota</taxon>
        <taxon>Metazoa</taxon>
        <taxon>Ecdysozoa</taxon>
        <taxon>Arthropoda</taxon>
        <taxon>Hexapoda</taxon>
        <taxon>Insecta</taxon>
        <taxon>Pterygota</taxon>
        <taxon>Neoptera</taxon>
        <taxon>Endopterygota</taxon>
        <taxon>Lepidoptera</taxon>
        <taxon>Glossata</taxon>
        <taxon>Ditrysia</taxon>
        <taxon>Noctuoidea</taxon>
        <taxon>Noctuidae</taxon>
        <taxon>Amphipyrinae</taxon>
        <taxon>Spodoptera</taxon>
    </lineage>
</organism>
<dbReference type="GO" id="GO:0045504">
    <property type="term" value="F:dynein heavy chain binding"/>
    <property type="evidence" value="ECO:0007669"/>
    <property type="project" value="TreeGrafter"/>
</dbReference>
<keyword evidence="3" id="KW-0963">Cytoplasm</keyword>
<evidence type="ECO:0000256" key="12">
    <source>
        <dbReference type="SAM" id="Coils"/>
    </source>
</evidence>
<keyword evidence="8" id="KW-0969">Cilium</keyword>
<evidence type="ECO:0000256" key="10">
    <source>
        <dbReference type="ARBA" id="ARBA00023212"/>
    </source>
</evidence>
<evidence type="ECO:0000256" key="7">
    <source>
        <dbReference type="ARBA" id="ARBA00023017"/>
    </source>
</evidence>
<dbReference type="InterPro" id="IPR036322">
    <property type="entry name" value="WD40_repeat_dom_sf"/>
</dbReference>
<evidence type="ECO:0000256" key="9">
    <source>
        <dbReference type="ARBA" id="ARBA00023175"/>
    </source>
</evidence>
<keyword evidence="5" id="KW-0493">Microtubule</keyword>
<reference evidence="14" key="1">
    <citation type="submission" date="2025-08" db="UniProtKB">
        <authorList>
            <consortium name="RefSeq"/>
        </authorList>
    </citation>
    <scope>IDENTIFICATION</scope>
    <source>
        <strain evidence="14">Ishihara</strain>
        <tissue evidence="14">Whole body</tissue>
    </source>
</reference>
<keyword evidence="12" id="KW-0175">Coiled coil</keyword>
<evidence type="ECO:0000256" key="5">
    <source>
        <dbReference type="ARBA" id="ARBA00022701"/>
    </source>
</evidence>
<dbReference type="GO" id="GO:0036158">
    <property type="term" value="P:outer dynein arm assembly"/>
    <property type="evidence" value="ECO:0007669"/>
    <property type="project" value="TreeGrafter"/>
</dbReference>
<dbReference type="PANTHER" id="PTHR12442:SF7">
    <property type="entry name" value="DYNEIN AXONEMAL INTERMEDIATE CHAIN 2"/>
    <property type="match status" value="1"/>
</dbReference>
<keyword evidence="9" id="KW-0505">Motor protein</keyword>
<keyword evidence="10" id="KW-0206">Cytoskeleton</keyword>
<evidence type="ECO:0000256" key="1">
    <source>
        <dbReference type="ARBA" id="ARBA00004430"/>
    </source>
</evidence>
<dbReference type="CTD" id="64446"/>
<dbReference type="InterPro" id="IPR050687">
    <property type="entry name" value="Dynein_IC"/>
</dbReference>
<evidence type="ECO:0000256" key="6">
    <source>
        <dbReference type="ARBA" id="ARBA00022737"/>
    </source>
</evidence>
<dbReference type="GO" id="GO:0003341">
    <property type="term" value="P:cilium movement"/>
    <property type="evidence" value="ECO:0007669"/>
    <property type="project" value="TreeGrafter"/>
</dbReference>
<keyword evidence="13" id="KW-1185">Reference proteome</keyword>